<keyword evidence="1 4" id="KW-0479">Metal-binding</keyword>
<dbReference type="SUPFAM" id="SSF52833">
    <property type="entry name" value="Thioredoxin-like"/>
    <property type="match status" value="1"/>
</dbReference>
<dbReference type="InterPro" id="IPR000866">
    <property type="entry name" value="AhpC/TSA"/>
</dbReference>
<sequence precursor="true">MRSQVTVLVAGLLLLVSAKVASAVPEPAIGRTVSDFTLRDGQGKEHRLSALTRRGPVAVVFLGTECPLVKLYIPKLEQLHQKFAPKGVTILGINANAQDSPEEIAAFAKEHRLSFPVLRDPDAHVADHFAAKRTPEAFVLDQERKVRYQGRIDDQFYVGTLRSEPTRRDLAVALGEILAGEEVTVASTPVEGCFIGRRRQPKADAAVTYAKDVAPIFNRRCVECHREGQVAPFAMTSAEEVAPWAETILEVIEDRRMPPWHASPDHGTFANEARMPAEEIETVRRWVEAGTPLGDPKEMPEPLQFAEGWRIEEPETIFSLPEEVTIPAEGEVAYKYFTVDPGFTEDRWIRQAEAKPGNPAIVHHIIVYVVEPKGGLLWKRKRSMLVATAPGARPLRLEEGIAKRIPAGSLLVFQMHYTPNGSVQTDRSSVGLVFADPKTVKREVLTRGVSNRRFRIEPGASDHRVEASRHFGSEGKILSLFPHMHLRGKSFRYEAIHPDGKREILLDVPRYDFNWQNSYILSTPRSMPKGSVLQCVAYYDNSASNLANPDPTKVVTWGDQTDDEMMIGYYDVLRDVSSGARTPPPSTPSREVSDATLLELAESSLQTSDGFEAFSAALERRVPLLDRICLTTADGGTLEIVYAEQKREFSKIPGAGFRRSMTWGFALPKYAQREEPIQHDDLTQASGYELKLLSRRLGSSYHVPLLYQGKPATLNFWSRKQKAFSPEVTTLLKDVATRAASKVAVQ</sequence>
<dbReference type="Gene3D" id="2.60.120.230">
    <property type="match status" value="1"/>
</dbReference>
<proteinExistence type="predicted"/>
<keyword evidence="2 4" id="KW-0408">Iron</keyword>
<dbReference type="KEGG" id="knv:Pan216_51480"/>
<feature type="domain" description="Cytochrome c" evidence="6">
    <location>
        <begin position="208"/>
        <end position="291"/>
    </location>
</feature>
<dbReference type="InterPro" id="IPR036249">
    <property type="entry name" value="Thioredoxin-like_sf"/>
</dbReference>
<dbReference type="InterPro" id="IPR013766">
    <property type="entry name" value="Thioredoxin_domain"/>
</dbReference>
<keyword evidence="4" id="KW-0349">Heme</keyword>
<evidence type="ECO:0000256" key="5">
    <source>
        <dbReference type="SAM" id="SignalP"/>
    </source>
</evidence>
<dbReference type="OrthoDB" id="9788721at2"/>
<dbReference type="Pfam" id="PF00578">
    <property type="entry name" value="AhpC-TSA"/>
    <property type="match status" value="1"/>
</dbReference>
<dbReference type="EMBL" id="CP036279">
    <property type="protein sequence ID" value="QDU64259.1"/>
    <property type="molecule type" value="Genomic_DNA"/>
</dbReference>
<dbReference type="InterPro" id="IPR036939">
    <property type="entry name" value="Cu2_ascorb_mOase_N_sf"/>
</dbReference>
<dbReference type="InterPro" id="IPR029016">
    <property type="entry name" value="GAF-like_dom_sf"/>
</dbReference>
<dbReference type="CDD" id="cd02969">
    <property type="entry name" value="PRX_like1"/>
    <property type="match status" value="1"/>
</dbReference>
<feature type="chain" id="PRO_5022021975" evidence="5">
    <location>
        <begin position="24"/>
        <end position="746"/>
    </location>
</feature>
<feature type="signal peptide" evidence="5">
    <location>
        <begin position="1"/>
        <end position="23"/>
    </location>
</feature>
<evidence type="ECO:0000256" key="1">
    <source>
        <dbReference type="ARBA" id="ARBA00022723"/>
    </source>
</evidence>
<name>A0A518BB98_9BACT</name>
<dbReference type="GO" id="GO:0020037">
    <property type="term" value="F:heme binding"/>
    <property type="evidence" value="ECO:0007669"/>
    <property type="project" value="InterPro"/>
</dbReference>
<dbReference type="GO" id="GO:0016209">
    <property type="term" value="F:antioxidant activity"/>
    <property type="evidence" value="ECO:0007669"/>
    <property type="project" value="InterPro"/>
</dbReference>
<dbReference type="Gene3D" id="3.30.450.40">
    <property type="match status" value="1"/>
</dbReference>
<evidence type="ECO:0000313" key="8">
    <source>
        <dbReference type="EMBL" id="QDU64259.1"/>
    </source>
</evidence>
<dbReference type="InterPro" id="IPR008977">
    <property type="entry name" value="PHM/PNGase_F_dom_sf"/>
</dbReference>
<dbReference type="GO" id="GO:0005507">
    <property type="term" value="F:copper ion binding"/>
    <property type="evidence" value="ECO:0007669"/>
    <property type="project" value="InterPro"/>
</dbReference>
<dbReference type="GO" id="GO:0009055">
    <property type="term" value="F:electron transfer activity"/>
    <property type="evidence" value="ECO:0007669"/>
    <property type="project" value="InterPro"/>
</dbReference>
<dbReference type="PROSITE" id="PS51352">
    <property type="entry name" value="THIOREDOXIN_2"/>
    <property type="match status" value="1"/>
</dbReference>
<feature type="domain" description="Thioredoxin" evidence="7">
    <location>
        <begin position="27"/>
        <end position="179"/>
    </location>
</feature>
<evidence type="ECO:0000256" key="2">
    <source>
        <dbReference type="ARBA" id="ARBA00023004"/>
    </source>
</evidence>
<evidence type="ECO:0000313" key="9">
    <source>
        <dbReference type="Proteomes" id="UP000317093"/>
    </source>
</evidence>
<dbReference type="PROSITE" id="PS51007">
    <property type="entry name" value="CYTC"/>
    <property type="match status" value="1"/>
</dbReference>
<dbReference type="GO" id="GO:0016715">
    <property type="term" value="F:oxidoreductase activity, acting on paired donors, with incorporation or reduction of molecular oxygen, reduced ascorbate as one donor, and incorporation of one atom of oxygen"/>
    <property type="evidence" value="ECO:0007669"/>
    <property type="project" value="InterPro"/>
</dbReference>
<dbReference type="Gene3D" id="2.60.120.310">
    <property type="entry name" value="Copper type II, ascorbate-dependent monooxygenase, N-terminal domain"/>
    <property type="match status" value="1"/>
</dbReference>
<evidence type="ECO:0000256" key="4">
    <source>
        <dbReference type="PROSITE-ProRule" id="PRU00433"/>
    </source>
</evidence>
<keyword evidence="9" id="KW-1185">Reference proteome</keyword>
<keyword evidence="5" id="KW-0732">Signal</keyword>
<dbReference type="InterPro" id="IPR009056">
    <property type="entry name" value="Cyt_c-like_dom"/>
</dbReference>
<evidence type="ECO:0000259" key="7">
    <source>
        <dbReference type="PROSITE" id="PS51352"/>
    </source>
</evidence>
<evidence type="ECO:0000256" key="3">
    <source>
        <dbReference type="ARBA" id="ARBA00023157"/>
    </source>
</evidence>
<dbReference type="PANTHER" id="PTHR43640:SF1">
    <property type="entry name" value="THIOREDOXIN-DEPENDENT PEROXIREDOXIN"/>
    <property type="match status" value="1"/>
</dbReference>
<dbReference type="SUPFAM" id="SSF49742">
    <property type="entry name" value="PHM/PNGase F"/>
    <property type="match status" value="2"/>
</dbReference>
<dbReference type="Gene3D" id="3.40.30.10">
    <property type="entry name" value="Glutaredoxin"/>
    <property type="match status" value="1"/>
</dbReference>
<protein>
    <submittedName>
        <fullName evidence="8">Thiol-disulfide oxidoreductase ResA</fullName>
    </submittedName>
</protein>
<dbReference type="RefSeq" id="WP_145262332.1">
    <property type="nucleotide sequence ID" value="NZ_CP036279.1"/>
</dbReference>
<dbReference type="AlphaFoldDB" id="A0A518BB98"/>
<gene>
    <name evidence="8" type="primary">resA_6</name>
    <name evidence="8" type="ORF">Pan216_51480</name>
</gene>
<reference evidence="8 9" key="1">
    <citation type="submission" date="2019-02" db="EMBL/GenBank/DDBJ databases">
        <title>Deep-cultivation of Planctomycetes and their phenomic and genomic characterization uncovers novel biology.</title>
        <authorList>
            <person name="Wiegand S."/>
            <person name="Jogler M."/>
            <person name="Boedeker C."/>
            <person name="Pinto D."/>
            <person name="Vollmers J."/>
            <person name="Rivas-Marin E."/>
            <person name="Kohn T."/>
            <person name="Peeters S.H."/>
            <person name="Heuer A."/>
            <person name="Rast P."/>
            <person name="Oberbeckmann S."/>
            <person name="Bunk B."/>
            <person name="Jeske O."/>
            <person name="Meyerdierks A."/>
            <person name="Storesund J.E."/>
            <person name="Kallscheuer N."/>
            <person name="Luecker S."/>
            <person name="Lage O.M."/>
            <person name="Pohl T."/>
            <person name="Merkel B.J."/>
            <person name="Hornburger P."/>
            <person name="Mueller R.-W."/>
            <person name="Bruemmer F."/>
            <person name="Labrenz M."/>
            <person name="Spormann A.M."/>
            <person name="Op den Camp H."/>
            <person name="Overmann J."/>
            <person name="Amann R."/>
            <person name="Jetten M.S.M."/>
            <person name="Mascher T."/>
            <person name="Medema M.H."/>
            <person name="Devos D.P."/>
            <person name="Kaster A.-K."/>
            <person name="Ovreas L."/>
            <person name="Rohde M."/>
            <person name="Galperin M.Y."/>
            <person name="Jogler C."/>
        </authorList>
    </citation>
    <scope>NUCLEOTIDE SEQUENCE [LARGE SCALE GENOMIC DNA]</scope>
    <source>
        <strain evidence="8 9">Pan216</strain>
    </source>
</reference>
<keyword evidence="3" id="KW-1015">Disulfide bond</keyword>
<dbReference type="Proteomes" id="UP000317093">
    <property type="component" value="Chromosome"/>
</dbReference>
<dbReference type="InterPro" id="IPR047262">
    <property type="entry name" value="PRX-like1"/>
</dbReference>
<organism evidence="8 9">
    <name type="scientific">Kolteria novifilia</name>
    <dbReference type="NCBI Taxonomy" id="2527975"/>
    <lineage>
        <taxon>Bacteria</taxon>
        <taxon>Pseudomonadati</taxon>
        <taxon>Planctomycetota</taxon>
        <taxon>Planctomycetia</taxon>
        <taxon>Kolteriales</taxon>
        <taxon>Kolteriaceae</taxon>
        <taxon>Kolteria</taxon>
    </lineage>
</organism>
<dbReference type="InterPro" id="IPR014784">
    <property type="entry name" value="Cu2_ascorb_mOase-like_C"/>
</dbReference>
<dbReference type="PANTHER" id="PTHR43640">
    <property type="entry name" value="OS07G0260300 PROTEIN"/>
    <property type="match status" value="1"/>
</dbReference>
<evidence type="ECO:0000259" key="6">
    <source>
        <dbReference type="PROSITE" id="PS51007"/>
    </source>
</evidence>
<accession>A0A518BB98</accession>